<dbReference type="NCBIfam" id="TIGR00180">
    <property type="entry name" value="parB_part"/>
    <property type="match status" value="1"/>
</dbReference>
<dbReference type="SUPFAM" id="SSF109709">
    <property type="entry name" value="KorB DNA-binding domain-like"/>
    <property type="match status" value="1"/>
</dbReference>
<feature type="compositionally biased region" description="Basic and acidic residues" evidence="2">
    <location>
        <begin position="279"/>
        <end position="293"/>
    </location>
</feature>
<dbReference type="PANTHER" id="PTHR33375">
    <property type="entry name" value="CHROMOSOME-PARTITIONING PROTEIN PARB-RELATED"/>
    <property type="match status" value="1"/>
</dbReference>
<feature type="compositionally biased region" description="Basic and acidic residues" evidence="2">
    <location>
        <begin position="15"/>
        <end position="39"/>
    </location>
</feature>
<feature type="region of interest" description="Disordered" evidence="2">
    <location>
        <begin position="1"/>
        <end position="39"/>
    </location>
</feature>
<accession>A0AAU7B3D3</accession>
<organism evidence="4">
    <name type="scientific">Paraconexibacter sp. AEG42_29</name>
    <dbReference type="NCBI Taxonomy" id="2997339"/>
    <lineage>
        <taxon>Bacteria</taxon>
        <taxon>Bacillati</taxon>
        <taxon>Actinomycetota</taxon>
        <taxon>Thermoleophilia</taxon>
        <taxon>Solirubrobacterales</taxon>
        <taxon>Paraconexibacteraceae</taxon>
        <taxon>Paraconexibacter</taxon>
    </lineage>
</organism>
<dbReference type="KEGG" id="parq:DSM112329_05285"/>
<feature type="domain" description="ParB-like N-terminal" evidence="3">
    <location>
        <begin position="49"/>
        <end position="145"/>
    </location>
</feature>
<evidence type="ECO:0000259" key="3">
    <source>
        <dbReference type="SMART" id="SM00470"/>
    </source>
</evidence>
<dbReference type="Gene3D" id="3.90.1530.30">
    <property type="match status" value="1"/>
</dbReference>
<evidence type="ECO:0000256" key="2">
    <source>
        <dbReference type="SAM" id="MobiDB-lite"/>
    </source>
</evidence>
<dbReference type="InterPro" id="IPR004437">
    <property type="entry name" value="ParB/RepB/Spo0J"/>
</dbReference>
<evidence type="ECO:0000256" key="1">
    <source>
        <dbReference type="ARBA" id="ARBA00006295"/>
    </source>
</evidence>
<feature type="region of interest" description="Disordered" evidence="2">
    <location>
        <begin position="273"/>
        <end position="322"/>
    </location>
</feature>
<dbReference type="AlphaFoldDB" id="A0AAU7B3D3"/>
<dbReference type="SUPFAM" id="SSF110849">
    <property type="entry name" value="ParB/Sulfiredoxin"/>
    <property type="match status" value="1"/>
</dbReference>
<evidence type="ECO:0000313" key="4">
    <source>
        <dbReference type="EMBL" id="XAY08385.1"/>
    </source>
</evidence>
<dbReference type="GO" id="GO:0003677">
    <property type="term" value="F:DNA binding"/>
    <property type="evidence" value="ECO:0007669"/>
    <property type="project" value="InterPro"/>
</dbReference>
<dbReference type="Gene3D" id="1.10.10.2830">
    <property type="match status" value="1"/>
</dbReference>
<dbReference type="InterPro" id="IPR003115">
    <property type="entry name" value="ParB_N"/>
</dbReference>
<proteinExistence type="inferred from homology"/>
<dbReference type="GO" id="GO:0007059">
    <property type="term" value="P:chromosome segregation"/>
    <property type="evidence" value="ECO:0007669"/>
    <property type="project" value="TreeGrafter"/>
</dbReference>
<dbReference type="SMART" id="SM00470">
    <property type="entry name" value="ParB"/>
    <property type="match status" value="1"/>
</dbReference>
<dbReference type="Pfam" id="PF02195">
    <property type="entry name" value="ParB_N"/>
    <property type="match status" value="1"/>
</dbReference>
<protein>
    <submittedName>
        <fullName evidence="4">ParB-like partition protein</fullName>
    </submittedName>
</protein>
<dbReference type="InterPro" id="IPR050336">
    <property type="entry name" value="Chromosome_partition/occlusion"/>
</dbReference>
<dbReference type="GO" id="GO:0005694">
    <property type="term" value="C:chromosome"/>
    <property type="evidence" value="ECO:0007669"/>
    <property type="project" value="TreeGrafter"/>
</dbReference>
<name>A0AAU7B3D3_9ACTN</name>
<feature type="compositionally biased region" description="Low complexity" evidence="2">
    <location>
        <begin position="295"/>
        <end position="322"/>
    </location>
</feature>
<dbReference type="EMBL" id="CP114014">
    <property type="protein sequence ID" value="XAY08385.1"/>
    <property type="molecule type" value="Genomic_DNA"/>
</dbReference>
<dbReference type="InterPro" id="IPR036086">
    <property type="entry name" value="ParB/Sulfiredoxin_sf"/>
</dbReference>
<reference evidence="4" key="1">
    <citation type="submission" date="2022-12" db="EMBL/GenBank/DDBJ databases">
        <title>Paraconexibacter alkalitolerans sp. nov. and Baekduia alba sp. nov., isolated from soil and emended description of the genera Paraconexibacter (Chun et al., 2020) and Baekduia (An et al., 2020).</title>
        <authorList>
            <person name="Vieira S."/>
            <person name="Huber K.J."/>
            <person name="Geppert A."/>
            <person name="Wolf J."/>
            <person name="Neumann-Schaal M."/>
            <person name="Muesken M."/>
            <person name="Overmann J."/>
        </authorList>
    </citation>
    <scope>NUCLEOTIDE SEQUENCE</scope>
    <source>
        <strain evidence="4">AEG42_29</strain>
    </source>
</reference>
<gene>
    <name evidence="4" type="ORF">DSM112329_05285</name>
</gene>
<dbReference type="RefSeq" id="WP_354699567.1">
    <property type="nucleotide sequence ID" value="NZ_CP114014.1"/>
</dbReference>
<sequence>MSQVDQLQNAEEAVEQNRQEADRAERAERSAELRREPFGDTATKAHEVVVAPLAKVKTMVNMRTGALPDIHELALSIKESGVLHPPLVRATGDEGQPYELLAGRRRHAAMALLDEAEGAREDWRFTLVDGISRREALTMQFAENFHQNKPEPVQFARAARAIMAEDDELTAADVSQLVGAPIAWTRKALRMLDLPESIIERVEQGDLSFTVADVVRRGIARGDVSEATAADLVEQHVEGEITTNSLKREVGYQPPKPKNYDELSRQLDEARWAGADAAAADRRDGAEQREWESSRAPAPTTGAAAAGLRGPARPDAAPAQAGGLRGDLDPEDVDGFLLGLILANAVPAQQASAMGVASEADAHAYAFSLRPEERLGVLRQLGLQLLMDSPEPPRALRSRLD</sequence>
<dbReference type="PANTHER" id="PTHR33375:SF1">
    <property type="entry name" value="CHROMOSOME-PARTITIONING PROTEIN PARB-RELATED"/>
    <property type="match status" value="1"/>
</dbReference>
<comment type="similarity">
    <text evidence="1">Belongs to the ParB family.</text>
</comment>